<dbReference type="AlphaFoldDB" id="A0A0K8MB12"/>
<protein>
    <submittedName>
        <fullName evidence="1">Uncharacterized protein</fullName>
    </submittedName>
</protein>
<dbReference type="EMBL" id="BBVC01000013">
    <property type="protein sequence ID" value="GAO97647.1"/>
    <property type="molecule type" value="Genomic_DNA"/>
</dbReference>
<dbReference type="STRING" id="1629334.Cva_00283"/>
<organism evidence="1 2">
    <name type="scientific">Caedimonas varicaedens</name>
    <dbReference type="NCBI Taxonomy" id="1629334"/>
    <lineage>
        <taxon>Bacteria</taxon>
        <taxon>Pseudomonadati</taxon>
        <taxon>Pseudomonadota</taxon>
        <taxon>Alphaproteobacteria</taxon>
        <taxon>Holosporales</taxon>
        <taxon>Caedimonadaceae</taxon>
        <taxon>Caedimonas</taxon>
    </lineage>
</organism>
<comment type="caution">
    <text evidence="1">The sequence shown here is derived from an EMBL/GenBank/DDBJ whole genome shotgun (WGS) entry which is preliminary data.</text>
</comment>
<sequence>MNQVMKNSNDAMSFVINSLRNILKNPIKRGYGSDVRKFDFSSCDIIPSNYQTHTEQEHSGNALILDALWDLRRRGILRQSTRNDNNISFSSFAYFRYYTFTEVGKEWLLSGDETRFVFGFSSSYASLLQGFKDKLGADYLVWGIEAANCYQFSLYIATCAMSGASGESILRHLHKVKFGEERTCKVFKENNGKNKAIDDLAQGKNDIKNRLQSFNDKLSIWRNDSVHGDVPYMEDFHAYVSLSSLLSMAKYAFDNFERITKNDQI</sequence>
<evidence type="ECO:0000313" key="1">
    <source>
        <dbReference type="EMBL" id="GAO97647.1"/>
    </source>
</evidence>
<evidence type="ECO:0000313" key="2">
    <source>
        <dbReference type="Proteomes" id="UP000036771"/>
    </source>
</evidence>
<proteinExistence type="predicted"/>
<dbReference type="Proteomes" id="UP000036771">
    <property type="component" value="Unassembled WGS sequence"/>
</dbReference>
<reference evidence="1 2" key="1">
    <citation type="submission" date="2015-03" db="EMBL/GenBank/DDBJ databases">
        <title>Caedibacter varicaedens, whole genome shotgun sequence.</title>
        <authorList>
            <person name="Suzuki H."/>
            <person name="Dapper A.L."/>
            <person name="Gibson A.K."/>
            <person name="Jackson C."/>
            <person name="Lee H."/>
            <person name="Pejaver V.R."/>
            <person name="Doak T."/>
            <person name="Lynch M."/>
        </authorList>
    </citation>
    <scope>NUCLEOTIDE SEQUENCE [LARGE SCALE GENOMIC DNA]</scope>
</reference>
<accession>A0A0K8MB12</accession>
<name>A0A0K8MB12_9PROT</name>
<keyword evidence="2" id="KW-1185">Reference proteome</keyword>
<gene>
    <name evidence="1" type="ORF">Cva_00283</name>
</gene>